<dbReference type="InterPro" id="IPR001258">
    <property type="entry name" value="NHL_repeat"/>
</dbReference>
<dbReference type="SUPFAM" id="SSF63829">
    <property type="entry name" value="Calcium-dependent phosphotriesterase"/>
    <property type="match status" value="1"/>
</dbReference>
<evidence type="ECO:0000256" key="3">
    <source>
        <dbReference type="SAM" id="MobiDB-lite"/>
    </source>
</evidence>
<reference evidence="5" key="1">
    <citation type="submission" date="2025-08" db="UniProtKB">
        <authorList>
            <consortium name="RefSeq"/>
        </authorList>
    </citation>
    <scope>IDENTIFICATION</scope>
    <source>
        <tissue evidence="5">Gonad</tissue>
    </source>
</reference>
<feature type="compositionally biased region" description="Polar residues" evidence="3">
    <location>
        <begin position="248"/>
        <end position="267"/>
    </location>
</feature>
<dbReference type="PANTHER" id="PTHR24104">
    <property type="entry name" value="E3 UBIQUITIN-PROTEIN LIGASE NHLRC1-RELATED"/>
    <property type="match status" value="1"/>
</dbReference>
<dbReference type="RefSeq" id="XP_019642074.1">
    <property type="nucleotide sequence ID" value="XM_019786515.1"/>
</dbReference>
<name>A0A6P5A746_BRABE</name>
<feature type="region of interest" description="Disordered" evidence="3">
    <location>
        <begin position="51"/>
        <end position="72"/>
    </location>
</feature>
<feature type="compositionally biased region" description="Polar residues" evidence="3">
    <location>
        <begin position="51"/>
        <end position="66"/>
    </location>
</feature>
<organism evidence="4 5">
    <name type="scientific">Branchiostoma belcheri</name>
    <name type="common">Amphioxus</name>
    <dbReference type="NCBI Taxonomy" id="7741"/>
    <lineage>
        <taxon>Eukaryota</taxon>
        <taxon>Metazoa</taxon>
        <taxon>Chordata</taxon>
        <taxon>Cephalochordata</taxon>
        <taxon>Leptocardii</taxon>
        <taxon>Amphioxiformes</taxon>
        <taxon>Branchiostomatidae</taxon>
        <taxon>Branchiostoma</taxon>
    </lineage>
</organism>
<protein>
    <submittedName>
        <fullName evidence="5">Uncharacterized protein LOC109483486</fullName>
    </submittedName>
</protein>
<gene>
    <name evidence="5" type="primary">LOC109483486</name>
</gene>
<dbReference type="PROSITE" id="PS51125">
    <property type="entry name" value="NHL"/>
    <property type="match status" value="1"/>
</dbReference>
<feature type="region of interest" description="Disordered" evidence="3">
    <location>
        <begin position="83"/>
        <end position="102"/>
    </location>
</feature>
<feature type="region of interest" description="Disordered" evidence="3">
    <location>
        <begin position="210"/>
        <end position="267"/>
    </location>
</feature>
<dbReference type="InterPro" id="IPR011042">
    <property type="entry name" value="6-blade_b-propeller_TolB-like"/>
</dbReference>
<dbReference type="OrthoDB" id="9982682at2759"/>
<dbReference type="InterPro" id="IPR050952">
    <property type="entry name" value="TRIM-NHL_E3_ligases"/>
</dbReference>
<dbReference type="CDD" id="cd05819">
    <property type="entry name" value="NHL"/>
    <property type="match status" value="1"/>
</dbReference>
<feature type="repeat" description="NHL" evidence="2">
    <location>
        <begin position="427"/>
        <end position="470"/>
    </location>
</feature>
<keyword evidence="4" id="KW-1185">Reference proteome</keyword>
<dbReference type="Proteomes" id="UP000515135">
    <property type="component" value="Unplaced"/>
</dbReference>
<evidence type="ECO:0000256" key="1">
    <source>
        <dbReference type="ARBA" id="ARBA00022737"/>
    </source>
</evidence>
<dbReference type="Gene3D" id="2.120.10.30">
    <property type="entry name" value="TolB, C-terminal domain"/>
    <property type="match status" value="1"/>
</dbReference>
<dbReference type="GO" id="GO:0061630">
    <property type="term" value="F:ubiquitin protein ligase activity"/>
    <property type="evidence" value="ECO:0007669"/>
    <property type="project" value="TreeGrafter"/>
</dbReference>
<dbReference type="GO" id="GO:0043161">
    <property type="term" value="P:proteasome-mediated ubiquitin-dependent protein catabolic process"/>
    <property type="evidence" value="ECO:0007669"/>
    <property type="project" value="TreeGrafter"/>
</dbReference>
<keyword evidence="1" id="KW-0677">Repeat</keyword>
<evidence type="ECO:0000313" key="4">
    <source>
        <dbReference type="Proteomes" id="UP000515135"/>
    </source>
</evidence>
<feature type="compositionally biased region" description="Polar residues" evidence="3">
    <location>
        <begin position="83"/>
        <end position="95"/>
    </location>
</feature>
<dbReference type="GeneID" id="109483486"/>
<feature type="compositionally biased region" description="Basic and acidic residues" evidence="3">
    <location>
        <begin position="210"/>
        <end position="223"/>
    </location>
</feature>
<evidence type="ECO:0000313" key="5">
    <source>
        <dbReference type="RefSeq" id="XP_019642074.1"/>
    </source>
</evidence>
<accession>A0A6P5A746</accession>
<dbReference type="Pfam" id="PF01436">
    <property type="entry name" value="NHL"/>
    <property type="match status" value="1"/>
</dbReference>
<dbReference type="PANTHER" id="PTHR24104:SF50">
    <property type="entry name" value="SMP-30_GLUCONOLACTONASE_LRE-LIKE REGION DOMAIN-CONTAINING PROTEIN"/>
    <property type="match status" value="1"/>
</dbReference>
<proteinExistence type="predicted"/>
<dbReference type="AlphaFoldDB" id="A0A6P5A746"/>
<evidence type="ECO:0000256" key="2">
    <source>
        <dbReference type="PROSITE-ProRule" id="PRU00504"/>
    </source>
</evidence>
<dbReference type="FunFam" id="2.120.10.30:FF:000064">
    <property type="entry name" value="Uncharacterized protein"/>
    <property type="match status" value="1"/>
</dbReference>
<dbReference type="GO" id="GO:0000209">
    <property type="term" value="P:protein polyubiquitination"/>
    <property type="evidence" value="ECO:0007669"/>
    <property type="project" value="TreeGrafter"/>
</dbReference>
<dbReference type="KEGG" id="bbel:109483486"/>
<sequence length="509" mass="56114">MLEAIYVAGNEVEHTSTNDNYYILADNDIPTPEVADVYSVSDPIHAENSAMYTTSGENAENGTTTENSEDETQVKQAVTMSFNSNRKANKSQPHTTQDKGYNETRHRHIKPYTFKIIKKGKSKVTDNGDVEPYAVANMSDHMACLSRTNNMRQRASDDSRHDTFVHKLRNPTKADSKATDDGDIEPYAVTNMWENETYLRATTNVCKKASDLDDSRPDTTEHVKKLRNPPKATRLLPNPILSKKLGTTDGTTPPSLGTTDGTTPPSLGTTAKIQNAVPQVKKNVTFGTYGKGPPGQFKYASLSGLAVSSTNEIFVADGNKIIKVFSIKGVFLRSFPTGNMKPRAMCMGHNDTLWVASYSPHFSTAWFSPTYTQTEATPWLTCDMTGFGSSKHTTLPRHVTVDKKGNIFIADSREHHVEKYDKNGVYLSSFGSRGTGAGNLYFPQGICVDSSGRVIVADSRNSRVDMFTAEGNHIRTVAYLTRPKHVATGGEGQLVVSHQHDFITIYPNY</sequence>